<feature type="chain" id="PRO_5020708152" evidence="1">
    <location>
        <begin position="22"/>
        <end position="229"/>
    </location>
</feature>
<feature type="domain" description="SCP" evidence="2">
    <location>
        <begin position="110"/>
        <end position="219"/>
    </location>
</feature>
<evidence type="ECO:0000313" key="3">
    <source>
        <dbReference type="EMBL" id="TKC08731.1"/>
    </source>
</evidence>
<evidence type="ECO:0000313" key="4">
    <source>
        <dbReference type="Proteomes" id="UP000307244"/>
    </source>
</evidence>
<evidence type="ECO:0000259" key="2">
    <source>
        <dbReference type="Pfam" id="PF00188"/>
    </source>
</evidence>
<dbReference type="CDD" id="cd05379">
    <property type="entry name" value="CAP_bacterial"/>
    <property type="match status" value="1"/>
</dbReference>
<protein>
    <submittedName>
        <fullName evidence="3">CAP domain-containing protein</fullName>
    </submittedName>
</protein>
<dbReference type="OrthoDB" id="7550377at2"/>
<dbReference type="PANTHER" id="PTHR31157">
    <property type="entry name" value="SCP DOMAIN-CONTAINING PROTEIN"/>
    <property type="match status" value="1"/>
</dbReference>
<dbReference type="AlphaFoldDB" id="A0A4U1CLN2"/>
<dbReference type="InterPro" id="IPR014044">
    <property type="entry name" value="CAP_dom"/>
</dbReference>
<evidence type="ECO:0000256" key="1">
    <source>
        <dbReference type="SAM" id="SignalP"/>
    </source>
</evidence>
<organism evidence="3 4">
    <name type="scientific">Pedobacter frigoris</name>
    <dbReference type="NCBI Taxonomy" id="2571272"/>
    <lineage>
        <taxon>Bacteria</taxon>
        <taxon>Pseudomonadati</taxon>
        <taxon>Bacteroidota</taxon>
        <taxon>Sphingobacteriia</taxon>
        <taxon>Sphingobacteriales</taxon>
        <taxon>Sphingobacteriaceae</taxon>
        <taxon>Pedobacter</taxon>
    </lineage>
</organism>
<dbReference type="Proteomes" id="UP000307244">
    <property type="component" value="Unassembled WGS sequence"/>
</dbReference>
<dbReference type="EMBL" id="SWBQ01000001">
    <property type="protein sequence ID" value="TKC08731.1"/>
    <property type="molecule type" value="Genomic_DNA"/>
</dbReference>
<feature type="signal peptide" evidence="1">
    <location>
        <begin position="1"/>
        <end position="21"/>
    </location>
</feature>
<keyword evidence="1" id="KW-0732">Signal</keyword>
<dbReference type="RefSeq" id="WP_136834151.1">
    <property type="nucleotide sequence ID" value="NZ_SWBQ01000001.1"/>
</dbReference>
<keyword evidence="4" id="KW-1185">Reference proteome</keyword>
<gene>
    <name evidence="3" type="ORF">FA047_01120</name>
</gene>
<reference evidence="3 4" key="1">
    <citation type="submission" date="2019-04" db="EMBL/GenBank/DDBJ databases">
        <title>Pedobacter sp. RP-3-15 sp. nov., isolated from Arctic soil.</title>
        <authorList>
            <person name="Dahal R.H."/>
            <person name="Kim D.-U."/>
        </authorList>
    </citation>
    <scope>NUCLEOTIDE SEQUENCE [LARGE SCALE GENOMIC DNA]</scope>
    <source>
        <strain evidence="3 4">RP-3-15</strain>
    </source>
</reference>
<dbReference type="SUPFAM" id="SSF55797">
    <property type="entry name" value="PR-1-like"/>
    <property type="match status" value="1"/>
</dbReference>
<dbReference type="Gene3D" id="3.40.33.10">
    <property type="entry name" value="CAP"/>
    <property type="match status" value="1"/>
</dbReference>
<dbReference type="InterPro" id="IPR035940">
    <property type="entry name" value="CAP_sf"/>
</dbReference>
<dbReference type="Pfam" id="PF00188">
    <property type="entry name" value="CAP"/>
    <property type="match status" value="1"/>
</dbReference>
<accession>A0A4U1CLN2</accession>
<name>A0A4U1CLN2_9SPHI</name>
<sequence>MKPFALLILLFAGLLTPSTDNNTLQGNTWSRDELQMANTAKTATYLSGEEKDLVMYMNLARLDGEKFFNTYFQEFANSYNRQMTKYSNYKELRIDRNSHYYISLERDLKQVKNLDMLYPDEALSWVSRQHAKDMNKYNYAAHTSRDGRSVKDRIYSMYPKKSLGENLAFGYPTGLGNVCMLLLDKGVSDLGHRKIILNSSSKFNFVGVSIQPHKGYRYCSVTDFVALPR</sequence>
<comment type="caution">
    <text evidence="3">The sequence shown here is derived from an EMBL/GenBank/DDBJ whole genome shotgun (WGS) entry which is preliminary data.</text>
</comment>
<proteinExistence type="predicted"/>
<dbReference type="PANTHER" id="PTHR31157:SF1">
    <property type="entry name" value="SCP DOMAIN-CONTAINING PROTEIN"/>
    <property type="match status" value="1"/>
</dbReference>